<dbReference type="PANTHER" id="PTHR12526">
    <property type="entry name" value="GLYCOSYLTRANSFERASE"/>
    <property type="match status" value="1"/>
</dbReference>
<organism evidence="3 4">
    <name type="scientific">Algoriphagus faecimaris</name>
    <dbReference type="NCBI Taxonomy" id="686796"/>
    <lineage>
        <taxon>Bacteria</taxon>
        <taxon>Pseudomonadati</taxon>
        <taxon>Bacteroidota</taxon>
        <taxon>Cytophagia</taxon>
        <taxon>Cytophagales</taxon>
        <taxon>Cyclobacteriaceae</taxon>
        <taxon>Algoriphagus</taxon>
    </lineage>
</organism>
<dbReference type="RefSeq" id="WP_240507815.1">
    <property type="nucleotide sequence ID" value="NZ_FNAC01000022.1"/>
</dbReference>
<dbReference type="InterPro" id="IPR028098">
    <property type="entry name" value="Glyco_trans_4-like_N"/>
</dbReference>
<dbReference type="InterPro" id="IPR001296">
    <property type="entry name" value="Glyco_trans_1"/>
</dbReference>
<dbReference type="SUPFAM" id="SSF53756">
    <property type="entry name" value="UDP-Glycosyltransferase/glycogen phosphorylase"/>
    <property type="match status" value="1"/>
</dbReference>
<dbReference type="STRING" id="686796.SAMN04488104_10225"/>
<gene>
    <name evidence="3" type="ORF">SAMN04488104_10225</name>
</gene>
<dbReference type="Proteomes" id="UP000199060">
    <property type="component" value="Unassembled WGS sequence"/>
</dbReference>
<protein>
    <submittedName>
        <fullName evidence="3">Glycosyltransferase involved in cell wall bisynthesis</fullName>
    </submittedName>
</protein>
<reference evidence="4" key="1">
    <citation type="submission" date="2016-10" db="EMBL/GenBank/DDBJ databases">
        <authorList>
            <person name="Varghese N."/>
            <person name="Submissions S."/>
        </authorList>
    </citation>
    <scope>NUCLEOTIDE SEQUENCE [LARGE SCALE GENOMIC DNA]</scope>
    <source>
        <strain evidence="4">DSM 23095</strain>
    </source>
</reference>
<dbReference type="Pfam" id="PF13439">
    <property type="entry name" value="Glyco_transf_4"/>
    <property type="match status" value="1"/>
</dbReference>
<dbReference type="CDD" id="cd03801">
    <property type="entry name" value="GT4_PimA-like"/>
    <property type="match status" value="1"/>
</dbReference>
<dbReference type="GO" id="GO:0016757">
    <property type="term" value="F:glycosyltransferase activity"/>
    <property type="evidence" value="ECO:0007669"/>
    <property type="project" value="InterPro"/>
</dbReference>
<accession>A0A1G6TE66</accession>
<dbReference type="Pfam" id="PF00534">
    <property type="entry name" value="Glycos_transf_1"/>
    <property type="match status" value="1"/>
</dbReference>
<keyword evidence="3" id="KW-0808">Transferase</keyword>
<feature type="domain" description="Glycosyltransferase subfamily 4-like N-terminal" evidence="2">
    <location>
        <begin position="24"/>
        <end position="176"/>
    </location>
</feature>
<dbReference type="PANTHER" id="PTHR12526:SF627">
    <property type="entry name" value="D-RHAMNOSYLTRANSFERASE WBPZ"/>
    <property type="match status" value="1"/>
</dbReference>
<evidence type="ECO:0000259" key="1">
    <source>
        <dbReference type="Pfam" id="PF00534"/>
    </source>
</evidence>
<sequence>MKILALHSSADLYGSSRIFLQTMEVYLGQNMEVHVILPHAGPLERKLLESGAKVHIQNLGILRRKYFNPTGLVNRLKRTVLAYRFLNQLHQTHQFGLVYSNTLAVTVGAFWAKRNQVPHIWHIHEIIPGPKILLRFLANLLDQSTAQPIAVSQAVTDHWQKQLRKSQIQIIHNGISYEAFLKAKPILRKELKLDENTLLIGMIGRINPGKGQLFFLQLAEKLLSSNQNLHFVLVGDPYPGYESILEELNKEIRAKKLEAKISYLGFRSDIPEVMTSFDIFVLPSILPDSFPTVILEAMACGKPTVATLSGGAKEMVKQGETGFLIPIGNVNSGVEWLEKLIQNPELRNKMGYAARNRVLQEFSLEAYKEKIENHLWLQLRKN</sequence>
<dbReference type="AlphaFoldDB" id="A0A1G6TE66"/>
<evidence type="ECO:0000259" key="2">
    <source>
        <dbReference type="Pfam" id="PF13439"/>
    </source>
</evidence>
<feature type="domain" description="Glycosyl transferase family 1" evidence="1">
    <location>
        <begin position="185"/>
        <end position="357"/>
    </location>
</feature>
<keyword evidence="4" id="KW-1185">Reference proteome</keyword>
<name>A0A1G6TE66_9BACT</name>
<evidence type="ECO:0000313" key="4">
    <source>
        <dbReference type="Proteomes" id="UP000199060"/>
    </source>
</evidence>
<proteinExistence type="predicted"/>
<dbReference type="EMBL" id="FNAC01000022">
    <property type="protein sequence ID" value="SDD27370.1"/>
    <property type="molecule type" value="Genomic_DNA"/>
</dbReference>
<evidence type="ECO:0000313" key="3">
    <source>
        <dbReference type="EMBL" id="SDD27370.1"/>
    </source>
</evidence>
<dbReference type="Gene3D" id="3.40.50.2000">
    <property type="entry name" value="Glycogen Phosphorylase B"/>
    <property type="match status" value="2"/>
</dbReference>